<comment type="caution">
    <text evidence="1">The sequence shown here is derived from an EMBL/GenBank/DDBJ whole genome shotgun (WGS) entry which is preliminary data.</text>
</comment>
<organism evidence="1 2">
    <name type="scientific">Pararge aegeria aegeria</name>
    <dbReference type="NCBI Taxonomy" id="348720"/>
    <lineage>
        <taxon>Eukaryota</taxon>
        <taxon>Metazoa</taxon>
        <taxon>Ecdysozoa</taxon>
        <taxon>Arthropoda</taxon>
        <taxon>Hexapoda</taxon>
        <taxon>Insecta</taxon>
        <taxon>Pterygota</taxon>
        <taxon>Neoptera</taxon>
        <taxon>Endopterygota</taxon>
        <taxon>Lepidoptera</taxon>
        <taxon>Glossata</taxon>
        <taxon>Ditrysia</taxon>
        <taxon>Papilionoidea</taxon>
        <taxon>Nymphalidae</taxon>
        <taxon>Satyrinae</taxon>
        <taxon>Satyrini</taxon>
        <taxon>Parargina</taxon>
        <taxon>Pararge</taxon>
    </lineage>
</organism>
<gene>
    <name evidence="1" type="primary">jg17660</name>
    <name evidence="1" type="ORF">PAEG_LOCUS13627</name>
</gene>
<evidence type="ECO:0000313" key="1">
    <source>
        <dbReference type="EMBL" id="CAH2236146.1"/>
    </source>
</evidence>
<protein>
    <submittedName>
        <fullName evidence="1">Jg17660 protein</fullName>
    </submittedName>
</protein>
<accession>A0A8S4RI62</accession>
<evidence type="ECO:0000313" key="2">
    <source>
        <dbReference type="Proteomes" id="UP000838756"/>
    </source>
</evidence>
<dbReference type="Proteomes" id="UP000838756">
    <property type="component" value="Unassembled WGS sequence"/>
</dbReference>
<dbReference type="EMBL" id="CAKXAJ010025186">
    <property type="protein sequence ID" value="CAH2236146.1"/>
    <property type="molecule type" value="Genomic_DNA"/>
</dbReference>
<proteinExistence type="predicted"/>
<name>A0A8S4RI62_9NEOP</name>
<reference evidence="1" key="1">
    <citation type="submission" date="2022-03" db="EMBL/GenBank/DDBJ databases">
        <authorList>
            <person name="Lindestad O."/>
        </authorList>
    </citation>
    <scope>NUCLEOTIDE SEQUENCE</scope>
</reference>
<sequence>MVRCDLGAIENCDGLSLNGDYEAVTPLYRRGSNDIDPKTVEYRAGVPPYDWDITLNNLFATGALHYLPTPPVIG</sequence>
<keyword evidence="2" id="KW-1185">Reference proteome</keyword>
<dbReference type="AlphaFoldDB" id="A0A8S4RI62"/>